<evidence type="ECO:0000313" key="2">
    <source>
        <dbReference type="Proteomes" id="UP001479436"/>
    </source>
</evidence>
<name>A0ABR2VRJ1_9FUNG</name>
<accession>A0ABR2VRJ1</accession>
<reference evidence="1 2" key="1">
    <citation type="submission" date="2023-04" db="EMBL/GenBank/DDBJ databases">
        <title>Genome of Basidiobolus ranarum AG-B5.</title>
        <authorList>
            <person name="Stajich J.E."/>
            <person name="Carter-House D."/>
            <person name="Gryganskyi A."/>
        </authorList>
    </citation>
    <scope>NUCLEOTIDE SEQUENCE [LARGE SCALE GENOMIC DNA]</scope>
    <source>
        <strain evidence="1 2">AG-B5</strain>
    </source>
</reference>
<sequence>MPSLKHLKRKLSGEYREMEKSTIFATSSTFFSNCFNLNFKSSEYDADDRMDFKCNPMGIIEDKTLLPNFEELLSTQQTIRVNLTPSIAI</sequence>
<dbReference type="Proteomes" id="UP001479436">
    <property type="component" value="Unassembled WGS sequence"/>
</dbReference>
<keyword evidence="2" id="KW-1185">Reference proteome</keyword>
<organism evidence="1 2">
    <name type="scientific">Basidiobolus ranarum</name>
    <dbReference type="NCBI Taxonomy" id="34480"/>
    <lineage>
        <taxon>Eukaryota</taxon>
        <taxon>Fungi</taxon>
        <taxon>Fungi incertae sedis</taxon>
        <taxon>Zoopagomycota</taxon>
        <taxon>Entomophthoromycotina</taxon>
        <taxon>Basidiobolomycetes</taxon>
        <taxon>Basidiobolales</taxon>
        <taxon>Basidiobolaceae</taxon>
        <taxon>Basidiobolus</taxon>
    </lineage>
</organism>
<comment type="caution">
    <text evidence="1">The sequence shown here is derived from an EMBL/GenBank/DDBJ whole genome shotgun (WGS) entry which is preliminary data.</text>
</comment>
<proteinExistence type="predicted"/>
<evidence type="ECO:0000313" key="1">
    <source>
        <dbReference type="EMBL" id="KAK9695546.1"/>
    </source>
</evidence>
<protein>
    <submittedName>
        <fullName evidence="1">Uncharacterized protein</fullName>
    </submittedName>
</protein>
<gene>
    <name evidence="1" type="ORF">K7432_012911</name>
</gene>
<dbReference type="EMBL" id="JASJQH010008064">
    <property type="protein sequence ID" value="KAK9695546.1"/>
    <property type="molecule type" value="Genomic_DNA"/>
</dbReference>